<dbReference type="Pfam" id="PF07005">
    <property type="entry name" value="SBD_N"/>
    <property type="match status" value="1"/>
</dbReference>
<evidence type="ECO:0000259" key="7">
    <source>
        <dbReference type="Pfam" id="PF07005"/>
    </source>
</evidence>
<keyword evidence="10" id="KW-1185">Reference proteome</keyword>
<organism evidence="9 10">
    <name type="scientific">Maribacter vaceletii</name>
    <dbReference type="NCBI Taxonomy" id="1206816"/>
    <lineage>
        <taxon>Bacteria</taxon>
        <taxon>Pseudomonadati</taxon>
        <taxon>Bacteroidota</taxon>
        <taxon>Flavobacteriia</taxon>
        <taxon>Flavobacteriales</taxon>
        <taxon>Flavobacteriaceae</taxon>
        <taxon>Maribacter</taxon>
    </lineage>
</organism>
<evidence type="ECO:0000256" key="5">
    <source>
        <dbReference type="ARBA" id="ARBA00022840"/>
    </source>
</evidence>
<evidence type="ECO:0000256" key="6">
    <source>
        <dbReference type="ARBA" id="ARBA00023277"/>
    </source>
</evidence>
<sequence length="461" mass="50949">MLKEGILKSIEEGKLLQGSVHAIRKELNKNPKTIIVLDDDPTGTQTVYNVPVITEWTDEVLEKEILSSSVFFILTNSRSLQIQNANVLAALIGSRLNKLSKKHKKELVLISRGDSTLRGHYPNEVNALAEGLQIPKAKHVLAPAFFEGGRYTYKNIHYVKEGQEFIPAAKTPFAKDNTFGYLSSNLIDWILEKTSAIVDPKNIGSLSIKELREDSEESLQSILKKPSISHIIANATSYADLEKLALIGLQSKETIIYRTAASFVNAITGITPKNCLTKKEILGEDSKGGSLLVIGSYVPKTTLQLNYLKENTKAIFLELDVTNVLNTAVFKKEIEKLISRVNSNLEKGEDVVLFTSRTIIKGVSQVKSLEIVNLVSNGLIRIVKELSCTPKYIIAKGGITSSDVATKALRVKRAFVMGQALKGVPVWQLGKESKFPKMPYIIFPGNVGDEKALYELLKILK</sequence>
<protein>
    <submittedName>
        <fullName evidence="9">Uncharacterized protein YgbK (DUF1537 family)</fullName>
    </submittedName>
</protein>
<gene>
    <name evidence="9" type="ORF">CLV91_0489</name>
</gene>
<evidence type="ECO:0000313" key="10">
    <source>
        <dbReference type="Proteomes" id="UP000269412"/>
    </source>
</evidence>
<dbReference type="Gene3D" id="3.40.980.20">
    <property type="entry name" value="Four-carbon acid sugar kinase, nucleotide binding domain"/>
    <property type="match status" value="1"/>
</dbReference>
<dbReference type="GO" id="GO:0016301">
    <property type="term" value="F:kinase activity"/>
    <property type="evidence" value="ECO:0007669"/>
    <property type="project" value="UniProtKB-KW"/>
</dbReference>
<dbReference type="InterPro" id="IPR042213">
    <property type="entry name" value="NBD_C_sf"/>
</dbReference>
<keyword evidence="6" id="KW-0119">Carbohydrate metabolism</keyword>
<evidence type="ECO:0000256" key="2">
    <source>
        <dbReference type="ARBA" id="ARBA00022679"/>
    </source>
</evidence>
<dbReference type="SUPFAM" id="SSF142764">
    <property type="entry name" value="YgbK-like"/>
    <property type="match status" value="1"/>
</dbReference>
<feature type="domain" description="Four-carbon acid sugar kinase N-terminal" evidence="7">
    <location>
        <begin position="34"/>
        <end position="266"/>
    </location>
</feature>
<evidence type="ECO:0000256" key="4">
    <source>
        <dbReference type="ARBA" id="ARBA00022777"/>
    </source>
</evidence>
<evidence type="ECO:0000256" key="1">
    <source>
        <dbReference type="ARBA" id="ARBA00005715"/>
    </source>
</evidence>
<keyword evidence="2" id="KW-0808">Transferase</keyword>
<keyword evidence="4" id="KW-0418">Kinase</keyword>
<evidence type="ECO:0000259" key="8">
    <source>
        <dbReference type="Pfam" id="PF17042"/>
    </source>
</evidence>
<dbReference type="AlphaFoldDB" id="A0A495EC03"/>
<dbReference type="EMBL" id="RBIQ01000007">
    <property type="protein sequence ID" value="RKR14414.1"/>
    <property type="molecule type" value="Genomic_DNA"/>
</dbReference>
<dbReference type="RefSeq" id="WP_121063607.1">
    <property type="nucleotide sequence ID" value="NZ_RBIQ01000007.1"/>
</dbReference>
<dbReference type="InterPro" id="IPR010737">
    <property type="entry name" value="4-carb_acid_sugar_kinase_N"/>
</dbReference>
<accession>A0A495EC03</accession>
<dbReference type="InterPro" id="IPR037051">
    <property type="entry name" value="4-carb_acid_sugar_kinase_N_sf"/>
</dbReference>
<name>A0A495EC03_9FLAO</name>
<dbReference type="Pfam" id="PF17042">
    <property type="entry name" value="NBD_C"/>
    <property type="match status" value="1"/>
</dbReference>
<proteinExistence type="inferred from homology"/>
<reference evidence="9 10" key="1">
    <citation type="submission" date="2018-10" db="EMBL/GenBank/DDBJ databases">
        <title>Genomic Encyclopedia of Archaeal and Bacterial Type Strains, Phase II (KMG-II): from individual species to whole genera.</title>
        <authorList>
            <person name="Goeker M."/>
        </authorList>
    </citation>
    <scope>NUCLEOTIDE SEQUENCE [LARGE SCALE GENOMIC DNA]</scope>
    <source>
        <strain evidence="9 10">DSM 25230</strain>
    </source>
</reference>
<dbReference type="InterPro" id="IPR031475">
    <property type="entry name" value="NBD_C"/>
</dbReference>
<dbReference type="Proteomes" id="UP000269412">
    <property type="component" value="Unassembled WGS sequence"/>
</dbReference>
<keyword evidence="3" id="KW-0547">Nucleotide-binding</keyword>
<dbReference type="GO" id="GO:0005524">
    <property type="term" value="F:ATP binding"/>
    <property type="evidence" value="ECO:0007669"/>
    <property type="project" value="UniProtKB-KW"/>
</dbReference>
<dbReference type="OrthoDB" id="153193at2"/>
<comment type="similarity">
    <text evidence="1">Belongs to the four-carbon acid sugar kinase family.</text>
</comment>
<keyword evidence="5" id="KW-0067">ATP-binding</keyword>
<feature type="domain" description="Four-carbon acid sugar kinase nucleotide binding" evidence="8">
    <location>
        <begin position="291"/>
        <end position="453"/>
    </location>
</feature>
<evidence type="ECO:0000256" key="3">
    <source>
        <dbReference type="ARBA" id="ARBA00022741"/>
    </source>
</evidence>
<dbReference type="Gene3D" id="3.40.50.10840">
    <property type="entry name" value="Putative sugar-binding, N-terminal domain"/>
    <property type="match status" value="1"/>
</dbReference>
<comment type="caution">
    <text evidence="9">The sequence shown here is derived from an EMBL/GenBank/DDBJ whole genome shotgun (WGS) entry which is preliminary data.</text>
</comment>
<evidence type="ECO:0000313" key="9">
    <source>
        <dbReference type="EMBL" id="RKR14414.1"/>
    </source>
</evidence>